<evidence type="ECO:0000313" key="3">
    <source>
        <dbReference type="Proteomes" id="UP001054945"/>
    </source>
</evidence>
<evidence type="ECO:0000256" key="1">
    <source>
        <dbReference type="SAM" id="MobiDB-lite"/>
    </source>
</evidence>
<organism evidence="2 3">
    <name type="scientific">Caerostris extrusa</name>
    <name type="common">Bark spider</name>
    <name type="synonym">Caerostris bankana</name>
    <dbReference type="NCBI Taxonomy" id="172846"/>
    <lineage>
        <taxon>Eukaryota</taxon>
        <taxon>Metazoa</taxon>
        <taxon>Ecdysozoa</taxon>
        <taxon>Arthropoda</taxon>
        <taxon>Chelicerata</taxon>
        <taxon>Arachnida</taxon>
        <taxon>Araneae</taxon>
        <taxon>Araneomorphae</taxon>
        <taxon>Entelegynae</taxon>
        <taxon>Araneoidea</taxon>
        <taxon>Araneidae</taxon>
        <taxon>Caerostris</taxon>
    </lineage>
</organism>
<name>A0AAV4P4K6_CAEEX</name>
<dbReference type="AlphaFoldDB" id="A0AAV4P4K6"/>
<feature type="compositionally biased region" description="Polar residues" evidence="1">
    <location>
        <begin position="59"/>
        <end position="84"/>
    </location>
</feature>
<evidence type="ECO:0000313" key="2">
    <source>
        <dbReference type="EMBL" id="GIX91131.1"/>
    </source>
</evidence>
<protein>
    <submittedName>
        <fullName evidence="2">Uncharacterized protein</fullName>
    </submittedName>
</protein>
<proteinExistence type="predicted"/>
<dbReference type="EMBL" id="BPLR01003996">
    <property type="protein sequence ID" value="GIX91131.1"/>
    <property type="molecule type" value="Genomic_DNA"/>
</dbReference>
<feature type="region of interest" description="Disordered" evidence="1">
    <location>
        <begin position="56"/>
        <end position="84"/>
    </location>
</feature>
<gene>
    <name evidence="2" type="ORF">CEXT_269931</name>
</gene>
<keyword evidence="3" id="KW-1185">Reference proteome</keyword>
<comment type="caution">
    <text evidence="2">The sequence shown here is derived from an EMBL/GenBank/DDBJ whole genome shotgun (WGS) entry which is preliminary data.</text>
</comment>
<sequence>MRWEFSRLSLLRQASAVLMKDNRPGTSPFEVHCLYSICEGHQIVCEQEDYRDLSIKSPLPNTTPANHKSTNGGFQISPRSQVGL</sequence>
<dbReference type="Proteomes" id="UP001054945">
    <property type="component" value="Unassembled WGS sequence"/>
</dbReference>
<accession>A0AAV4P4K6</accession>
<reference evidence="2 3" key="1">
    <citation type="submission" date="2021-06" db="EMBL/GenBank/DDBJ databases">
        <title>Caerostris extrusa draft genome.</title>
        <authorList>
            <person name="Kono N."/>
            <person name="Arakawa K."/>
        </authorList>
    </citation>
    <scope>NUCLEOTIDE SEQUENCE [LARGE SCALE GENOMIC DNA]</scope>
</reference>